<organism evidence="6 7">
    <name type="scientific">Sphingomonas changnyeongensis</name>
    <dbReference type="NCBI Taxonomy" id="2698679"/>
    <lineage>
        <taxon>Bacteria</taxon>
        <taxon>Pseudomonadati</taxon>
        <taxon>Pseudomonadota</taxon>
        <taxon>Alphaproteobacteria</taxon>
        <taxon>Sphingomonadales</taxon>
        <taxon>Sphingomonadaceae</taxon>
        <taxon>Sphingomonas</taxon>
    </lineage>
</organism>
<dbReference type="InterPro" id="IPR005119">
    <property type="entry name" value="LysR_subst-bd"/>
</dbReference>
<reference evidence="6 7" key="1">
    <citation type="submission" date="2020-01" db="EMBL/GenBank/DDBJ databases">
        <title>Sphingomonas sp. C33 whole genome sequece.</title>
        <authorList>
            <person name="Park C."/>
        </authorList>
    </citation>
    <scope>NUCLEOTIDE SEQUENCE [LARGE SCALE GENOMIC DNA]</scope>
    <source>
        <strain evidence="6 7">C33</strain>
    </source>
</reference>
<dbReference type="AlphaFoldDB" id="A0A7Z2NV66"/>
<proteinExistence type="inferred from homology"/>
<dbReference type="Gene3D" id="3.40.190.10">
    <property type="entry name" value="Periplasmic binding protein-like II"/>
    <property type="match status" value="2"/>
</dbReference>
<dbReference type="KEGG" id="schy:GVO57_03910"/>
<protein>
    <submittedName>
        <fullName evidence="6">LysR family transcriptional regulator</fullName>
    </submittedName>
</protein>
<dbReference type="FunFam" id="1.10.10.10:FF:000001">
    <property type="entry name" value="LysR family transcriptional regulator"/>
    <property type="match status" value="1"/>
</dbReference>
<dbReference type="SUPFAM" id="SSF53850">
    <property type="entry name" value="Periplasmic binding protein-like II"/>
    <property type="match status" value="1"/>
</dbReference>
<dbReference type="Pfam" id="PF03466">
    <property type="entry name" value="LysR_substrate"/>
    <property type="match status" value="1"/>
</dbReference>
<evidence type="ECO:0000256" key="3">
    <source>
        <dbReference type="ARBA" id="ARBA00023125"/>
    </source>
</evidence>
<dbReference type="GO" id="GO:0003677">
    <property type="term" value="F:DNA binding"/>
    <property type="evidence" value="ECO:0007669"/>
    <property type="project" value="UniProtKB-KW"/>
</dbReference>
<evidence type="ECO:0000259" key="5">
    <source>
        <dbReference type="PROSITE" id="PS50931"/>
    </source>
</evidence>
<keyword evidence="3" id="KW-0238">DNA-binding</keyword>
<dbReference type="PRINTS" id="PR00039">
    <property type="entry name" value="HTHLYSR"/>
</dbReference>
<dbReference type="GO" id="GO:0003700">
    <property type="term" value="F:DNA-binding transcription factor activity"/>
    <property type="evidence" value="ECO:0007669"/>
    <property type="project" value="InterPro"/>
</dbReference>
<dbReference type="Pfam" id="PF00126">
    <property type="entry name" value="HTH_1"/>
    <property type="match status" value="1"/>
</dbReference>
<accession>A0A7Z2NV66</accession>
<evidence type="ECO:0000256" key="2">
    <source>
        <dbReference type="ARBA" id="ARBA00023015"/>
    </source>
</evidence>
<dbReference type="InterPro" id="IPR036388">
    <property type="entry name" value="WH-like_DNA-bd_sf"/>
</dbReference>
<evidence type="ECO:0000256" key="4">
    <source>
        <dbReference type="ARBA" id="ARBA00023163"/>
    </source>
</evidence>
<evidence type="ECO:0000313" key="6">
    <source>
        <dbReference type="EMBL" id="QHL90137.1"/>
    </source>
</evidence>
<keyword evidence="2" id="KW-0805">Transcription regulation</keyword>
<keyword evidence="7" id="KW-1185">Reference proteome</keyword>
<dbReference type="InterPro" id="IPR036390">
    <property type="entry name" value="WH_DNA-bd_sf"/>
</dbReference>
<feature type="domain" description="HTH lysR-type" evidence="5">
    <location>
        <begin position="6"/>
        <end position="63"/>
    </location>
</feature>
<gene>
    <name evidence="6" type="ORF">GVO57_03910</name>
</gene>
<sequence length="290" mass="31919">MSIRNLDLDLLRTFVTIADTGGFTRAGDQLGRTQSAISLQVKRLEEMLGRAVLERSSRTLRMTVDGEKLLSHARQLLRLNDEALADLLEPDVAGLVRLGVPEDFATVHLPVVLAAFTEAHPLVELEVTCDLTLNLLERFRSGDFDLVLVKREPATPLRGVRVWREPLVWVGRERTTLTDEQAVPLIVSPQPCVYRKRAIEALEEAGRRWRIAYTSTSLTGAQAAVKAGLGVTVLPREMVPTPLHALGRDSGLPPLDETEIALIEAAVPSPTARLFAEHVIHALERQSGEG</sequence>
<dbReference type="PANTHER" id="PTHR30579:SF7">
    <property type="entry name" value="HTH-TYPE TRANSCRIPTIONAL REGULATOR LRHA-RELATED"/>
    <property type="match status" value="1"/>
</dbReference>
<dbReference type="Proteomes" id="UP000464468">
    <property type="component" value="Chromosome"/>
</dbReference>
<dbReference type="Gene3D" id="1.10.10.10">
    <property type="entry name" value="Winged helix-like DNA-binding domain superfamily/Winged helix DNA-binding domain"/>
    <property type="match status" value="1"/>
</dbReference>
<name>A0A7Z2NV66_9SPHN</name>
<dbReference type="PROSITE" id="PS50931">
    <property type="entry name" value="HTH_LYSR"/>
    <property type="match status" value="1"/>
</dbReference>
<comment type="similarity">
    <text evidence="1">Belongs to the LysR transcriptional regulatory family.</text>
</comment>
<keyword evidence="4" id="KW-0804">Transcription</keyword>
<dbReference type="PANTHER" id="PTHR30579">
    <property type="entry name" value="TRANSCRIPTIONAL REGULATOR"/>
    <property type="match status" value="1"/>
</dbReference>
<dbReference type="InterPro" id="IPR050176">
    <property type="entry name" value="LTTR"/>
</dbReference>
<evidence type="ECO:0000256" key="1">
    <source>
        <dbReference type="ARBA" id="ARBA00009437"/>
    </source>
</evidence>
<dbReference type="EMBL" id="CP047895">
    <property type="protein sequence ID" value="QHL90137.1"/>
    <property type="molecule type" value="Genomic_DNA"/>
</dbReference>
<dbReference type="InterPro" id="IPR000847">
    <property type="entry name" value="LysR_HTH_N"/>
</dbReference>
<evidence type="ECO:0000313" key="7">
    <source>
        <dbReference type="Proteomes" id="UP000464468"/>
    </source>
</evidence>
<dbReference type="SUPFAM" id="SSF46785">
    <property type="entry name" value="Winged helix' DNA-binding domain"/>
    <property type="match status" value="1"/>
</dbReference>
<dbReference type="RefSeq" id="WP_160592030.1">
    <property type="nucleotide sequence ID" value="NZ_CP047895.1"/>
</dbReference>